<evidence type="ECO:0000256" key="8">
    <source>
        <dbReference type="ARBA" id="ARBA00023288"/>
    </source>
</evidence>
<sequence length="181" mass="20933">MIESFQITAVGDGFVGKTCMLLRYTTDLIPNGYEPTVFENYVGKIEIEGKEYNIQLWDTAGQEDYDRLRPLSYKMTDCFLICYSIDSQNSYENVADKWAPEVKHFKPRSPIILVGTKTDLRNDPETYCLREEDGIKLKDSIRAKKYIECSSVTRQGIDDVFQEAVKAVLNQRIKKTKCRIF</sequence>
<dbReference type="InterPro" id="IPR003578">
    <property type="entry name" value="Small_GTPase_Rho"/>
</dbReference>
<dbReference type="Gene3D" id="3.40.50.300">
    <property type="entry name" value="P-loop containing nucleotide triphosphate hydrolases"/>
    <property type="match status" value="1"/>
</dbReference>
<dbReference type="InterPro" id="IPR027417">
    <property type="entry name" value="P-loop_NTPase"/>
</dbReference>
<dbReference type="GO" id="GO:0007264">
    <property type="term" value="P:small GTPase-mediated signal transduction"/>
    <property type="evidence" value="ECO:0007669"/>
    <property type="project" value="InterPro"/>
</dbReference>
<name>A0A8K0DDS5_IGNLU</name>
<dbReference type="InterPro" id="IPR001806">
    <property type="entry name" value="Small_GTPase"/>
</dbReference>
<dbReference type="PROSITE" id="PS51420">
    <property type="entry name" value="RHO"/>
    <property type="match status" value="1"/>
</dbReference>
<evidence type="ECO:0000256" key="2">
    <source>
        <dbReference type="ARBA" id="ARBA00010142"/>
    </source>
</evidence>
<dbReference type="SUPFAM" id="SSF52540">
    <property type="entry name" value="P-loop containing nucleoside triphosphate hydrolases"/>
    <property type="match status" value="1"/>
</dbReference>
<dbReference type="GO" id="GO:0003924">
    <property type="term" value="F:GTPase activity"/>
    <property type="evidence" value="ECO:0007669"/>
    <property type="project" value="InterPro"/>
</dbReference>
<keyword evidence="3" id="KW-1003">Cell membrane</keyword>
<keyword evidence="9" id="KW-0636">Prenylation</keyword>
<dbReference type="GO" id="GO:0005886">
    <property type="term" value="C:plasma membrane"/>
    <property type="evidence" value="ECO:0007669"/>
    <property type="project" value="UniProtKB-SubCell"/>
</dbReference>
<dbReference type="FunFam" id="3.40.50.300:FF:000983">
    <property type="entry name" value="Rho family GTPase"/>
    <property type="match status" value="1"/>
</dbReference>
<dbReference type="AlphaFoldDB" id="A0A8K0DDS5"/>
<dbReference type="SMART" id="SM00173">
    <property type="entry name" value="RAS"/>
    <property type="match status" value="1"/>
</dbReference>
<dbReference type="OrthoDB" id="8830751at2759"/>
<dbReference type="EMBL" id="VTPC01000797">
    <property type="protein sequence ID" value="KAF2904313.1"/>
    <property type="molecule type" value="Genomic_DNA"/>
</dbReference>
<dbReference type="PRINTS" id="PR00449">
    <property type="entry name" value="RASTRNSFRMNG"/>
</dbReference>
<evidence type="ECO:0000313" key="11">
    <source>
        <dbReference type="Proteomes" id="UP000801492"/>
    </source>
</evidence>
<dbReference type="NCBIfam" id="TIGR00231">
    <property type="entry name" value="small_GTP"/>
    <property type="match status" value="1"/>
</dbReference>
<evidence type="ECO:0000256" key="3">
    <source>
        <dbReference type="ARBA" id="ARBA00022475"/>
    </source>
</evidence>
<evidence type="ECO:0000256" key="7">
    <source>
        <dbReference type="ARBA" id="ARBA00023136"/>
    </source>
</evidence>
<dbReference type="PANTHER" id="PTHR24072">
    <property type="entry name" value="RHO FAMILY GTPASE"/>
    <property type="match status" value="1"/>
</dbReference>
<dbReference type="GO" id="GO:0035006">
    <property type="term" value="P:melanization defense response"/>
    <property type="evidence" value="ECO:0007669"/>
    <property type="project" value="UniProtKB-ARBA"/>
</dbReference>
<dbReference type="Pfam" id="PF00071">
    <property type="entry name" value="Ras"/>
    <property type="match status" value="1"/>
</dbReference>
<dbReference type="CDD" id="cd00157">
    <property type="entry name" value="Rho"/>
    <property type="match status" value="1"/>
</dbReference>
<dbReference type="Proteomes" id="UP000801492">
    <property type="component" value="Unassembled WGS sequence"/>
</dbReference>
<evidence type="ECO:0000313" key="10">
    <source>
        <dbReference type="EMBL" id="KAF2904313.1"/>
    </source>
</evidence>
<accession>A0A8K0DDS5</accession>
<keyword evidence="4" id="KW-0488">Methylation</keyword>
<gene>
    <name evidence="10" type="ORF">ILUMI_01862</name>
</gene>
<evidence type="ECO:0000256" key="4">
    <source>
        <dbReference type="ARBA" id="ARBA00022481"/>
    </source>
</evidence>
<keyword evidence="7" id="KW-0472">Membrane</keyword>
<comment type="similarity">
    <text evidence="2">Belongs to the small GTPase superfamily. Rho family.</text>
</comment>
<dbReference type="PROSITE" id="PS51421">
    <property type="entry name" value="RAS"/>
    <property type="match status" value="1"/>
</dbReference>
<evidence type="ECO:0000256" key="9">
    <source>
        <dbReference type="ARBA" id="ARBA00023289"/>
    </source>
</evidence>
<comment type="caution">
    <text evidence="10">The sequence shown here is derived from an EMBL/GenBank/DDBJ whole genome shotgun (WGS) entry which is preliminary data.</text>
</comment>
<dbReference type="GO" id="GO:0001667">
    <property type="term" value="P:ameboidal-type cell migration"/>
    <property type="evidence" value="ECO:0007669"/>
    <property type="project" value="UniProtKB-ARBA"/>
</dbReference>
<dbReference type="SMART" id="SM00175">
    <property type="entry name" value="RAB"/>
    <property type="match status" value="1"/>
</dbReference>
<dbReference type="GO" id="GO:0003006">
    <property type="term" value="P:developmental process involved in reproduction"/>
    <property type="evidence" value="ECO:0007669"/>
    <property type="project" value="UniProtKB-ARBA"/>
</dbReference>
<dbReference type="GO" id="GO:0035099">
    <property type="term" value="P:hemocyte migration"/>
    <property type="evidence" value="ECO:0007669"/>
    <property type="project" value="UniProtKB-ARBA"/>
</dbReference>
<protein>
    <submittedName>
        <fullName evidence="10">Uncharacterized protein</fullName>
    </submittedName>
</protein>
<keyword evidence="5" id="KW-0547">Nucleotide-binding</keyword>
<keyword evidence="8" id="KW-0449">Lipoprotein</keyword>
<dbReference type="SMART" id="SM00174">
    <property type="entry name" value="RHO"/>
    <property type="match status" value="1"/>
</dbReference>
<dbReference type="GO" id="GO:0022412">
    <property type="term" value="P:cellular process involved in reproduction in multicellular organism"/>
    <property type="evidence" value="ECO:0007669"/>
    <property type="project" value="UniProtKB-ARBA"/>
</dbReference>
<keyword evidence="6" id="KW-0342">GTP-binding</keyword>
<keyword evidence="11" id="KW-1185">Reference proteome</keyword>
<reference evidence="10" key="1">
    <citation type="submission" date="2019-08" db="EMBL/GenBank/DDBJ databases">
        <title>The genome of the North American firefly Photinus pyralis.</title>
        <authorList>
            <consortium name="Photinus pyralis genome working group"/>
            <person name="Fallon T.R."/>
            <person name="Sander Lower S.E."/>
            <person name="Weng J.-K."/>
        </authorList>
    </citation>
    <scope>NUCLEOTIDE SEQUENCE</scope>
    <source>
        <strain evidence="10">TRF0915ILg1</strain>
        <tissue evidence="10">Whole body</tissue>
    </source>
</reference>
<evidence type="ECO:0000256" key="5">
    <source>
        <dbReference type="ARBA" id="ARBA00022741"/>
    </source>
</evidence>
<evidence type="ECO:0000256" key="6">
    <source>
        <dbReference type="ARBA" id="ARBA00023134"/>
    </source>
</evidence>
<evidence type="ECO:0000256" key="1">
    <source>
        <dbReference type="ARBA" id="ARBA00004342"/>
    </source>
</evidence>
<dbReference type="PROSITE" id="PS51419">
    <property type="entry name" value="RAB"/>
    <property type="match status" value="1"/>
</dbReference>
<organism evidence="10 11">
    <name type="scientific">Ignelater luminosus</name>
    <name type="common">Cucubano</name>
    <name type="synonym">Pyrophorus luminosus</name>
    <dbReference type="NCBI Taxonomy" id="2038154"/>
    <lineage>
        <taxon>Eukaryota</taxon>
        <taxon>Metazoa</taxon>
        <taxon>Ecdysozoa</taxon>
        <taxon>Arthropoda</taxon>
        <taxon>Hexapoda</taxon>
        <taxon>Insecta</taxon>
        <taxon>Pterygota</taxon>
        <taxon>Neoptera</taxon>
        <taxon>Endopterygota</taxon>
        <taxon>Coleoptera</taxon>
        <taxon>Polyphaga</taxon>
        <taxon>Elateriformia</taxon>
        <taxon>Elateroidea</taxon>
        <taxon>Elateridae</taxon>
        <taxon>Agrypninae</taxon>
        <taxon>Pyrophorini</taxon>
        <taxon>Ignelater</taxon>
    </lineage>
</organism>
<proteinExistence type="inferred from homology"/>
<dbReference type="GO" id="GO:0005525">
    <property type="term" value="F:GTP binding"/>
    <property type="evidence" value="ECO:0007669"/>
    <property type="project" value="UniProtKB-KW"/>
</dbReference>
<comment type="subcellular location">
    <subcellularLocation>
        <location evidence="1">Cell membrane</location>
        <topology evidence="1">Lipid-anchor</topology>
        <orientation evidence="1">Cytoplasmic side</orientation>
    </subcellularLocation>
</comment>
<dbReference type="InterPro" id="IPR005225">
    <property type="entry name" value="Small_GTP-bd"/>
</dbReference>